<protein>
    <submittedName>
        <fullName evidence="1">Uncharacterized protein</fullName>
    </submittedName>
</protein>
<accession>A0A8S5R6A8</accession>
<organism evidence="1">
    <name type="scientific">virus sp. ct6Ax4</name>
    <dbReference type="NCBI Taxonomy" id="2826791"/>
    <lineage>
        <taxon>Viruses</taxon>
    </lineage>
</organism>
<evidence type="ECO:0000313" key="1">
    <source>
        <dbReference type="EMBL" id="DAE26943.1"/>
    </source>
</evidence>
<reference evidence="1" key="1">
    <citation type="journal article" date="2021" name="Proc. Natl. Acad. Sci. U.S.A.">
        <title>A Catalog of Tens of Thousands of Viruses from Human Metagenomes Reveals Hidden Associations with Chronic Diseases.</title>
        <authorList>
            <person name="Tisza M.J."/>
            <person name="Buck C.B."/>
        </authorList>
    </citation>
    <scope>NUCLEOTIDE SEQUENCE</scope>
    <source>
        <strain evidence="1">Ct6Ax4</strain>
    </source>
</reference>
<dbReference type="EMBL" id="BK015824">
    <property type="protein sequence ID" value="DAE26943.1"/>
    <property type="molecule type" value="Genomic_DNA"/>
</dbReference>
<proteinExistence type="predicted"/>
<sequence>MPGKPGWCAVNRGGVPKNYNTVAIRLIDKRM</sequence>
<name>A0A8S5R6A8_9VIRU</name>